<dbReference type="FunFam" id="3.40.50.720:FF:000047">
    <property type="entry name" value="NADP-dependent L-serine/L-allo-threonine dehydrogenase"/>
    <property type="match status" value="1"/>
</dbReference>
<evidence type="ECO:0000313" key="4">
    <source>
        <dbReference type="EMBL" id="RZC38141.1"/>
    </source>
</evidence>
<proteinExistence type="inferred from homology"/>
<dbReference type="PROSITE" id="PS00061">
    <property type="entry name" value="ADH_SHORT"/>
    <property type="match status" value="1"/>
</dbReference>
<dbReference type="GO" id="GO:0016616">
    <property type="term" value="F:oxidoreductase activity, acting on the CH-OH group of donors, NAD or NADP as acceptor"/>
    <property type="evidence" value="ECO:0007669"/>
    <property type="project" value="UniProtKB-ARBA"/>
</dbReference>
<dbReference type="PANTHER" id="PTHR43115:SF4">
    <property type="entry name" value="DEHYDROGENASE_REDUCTASE SDR FAMILY MEMBER 11"/>
    <property type="match status" value="1"/>
</dbReference>
<dbReference type="InterPro" id="IPR036291">
    <property type="entry name" value="NAD(P)-bd_dom_sf"/>
</dbReference>
<keyword evidence="5" id="KW-1185">Reference proteome</keyword>
<name>A0A482VYU3_ASBVE</name>
<evidence type="ECO:0000313" key="5">
    <source>
        <dbReference type="Proteomes" id="UP000292052"/>
    </source>
</evidence>
<dbReference type="OrthoDB" id="1933717at2759"/>
<dbReference type="Proteomes" id="UP000292052">
    <property type="component" value="Unassembled WGS sequence"/>
</dbReference>
<dbReference type="InterPro" id="IPR002347">
    <property type="entry name" value="SDR_fam"/>
</dbReference>
<reference evidence="4 5" key="1">
    <citation type="submission" date="2017-03" db="EMBL/GenBank/DDBJ databases">
        <title>Genome of the blue death feigning beetle - Asbolus verrucosus.</title>
        <authorList>
            <person name="Rider S.D."/>
        </authorList>
    </citation>
    <scope>NUCLEOTIDE SEQUENCE [LARGE SCALE GENOMIC DNA]</scope>
    <source>
        <strain evidence="4">Butters</strain>
        <tissue evidence="4">Head and leg muscle</tissue>
    </source>
</reference>
<organism evidence="4 5">
    <name type="scientific">Asbolus verrucosus</name>
    <name type="common">Desert ironclad beetle</name>
    <dbReference type="NCBI Taxonomy" id="1661398"/>
    <lineage>
        <taxon>Eukaryota</taxon>
        <taxon>Metazoa</taxon>
        <taxon>Ecdysozoa</taxon>
        <taxon>Arthropoda</taxon>
        <taxon>Hexapoda</taxon>
        <taxon>Insecta</taxon>
        <taxon>Pterygota</taxon>
        <taxon>Neoptera</taxon>
        <taxon>Endopterygota</taxon>
        <taxon>Coleoptera</taxon>
        <taxon>Polyphaga</taxon>
        <taxon>Cucujiformia</taxon>
        <taxon>Tenebrionidae</taxon>
        <taxon>Pimeliinae</taxon>
        <taxon>Asbolus</taxon>
    </lineage>
</organism>
<comment type="caution">
    <text evidence="4">The sequence shown here is derived from an EMBL/GenBank/DDBJ whole genome shotgun (WGS) entry which is preliminary data.</text>
</comment>
<gene>
    <name evidence="4" type="ORF">BDFB_011494</name>
</gene>
<evidence type="ECO:0000256" key="1">
    <source>
        <dbReference type="ARBA" id="ARBA00006484"/>
    </source>
</evidence>
<dbReference type="PANTHER" id="PTHR43115">
    <property type="entry name" value="DEHYDROGENASE/REDUCTASE SDR FAMILY MEMBER 11"/>
    <property type="match status" value="1"/>
</dbReference>
<dbReference type="EMBL" id="QDEB01046160">
    <property type="protein sequence ID" value="RZC38141.1"/>
    <property type="molecule type" value="Genomic_DNA"/>
</dbReference>
<dbReference type="Pfam" id="PF00106">
    <property type="entry name" value="adh_short"/>
    <property type="match status" value="1"/>
</dbReference>
<dbReference type="STRING" id="1661398.A0A482VYU3"/>
<comment type="similarity">
    <text evidence="1 3">Belongs to the short-chain dehydrogenases/reductases (SDR) family.</text>
</comment>
<dbReference type="AlphaFoldDB" id="A0A482VYU3"/>
<evidence type="ECO:0000256" key="2">
    <source>
        <dbReference type="ARBA" id="ARBA00023002"/>
    </source>
</evidence>
<dbReference type="PRINTS" id="PR00081">
    <property type="entry name" value="GDHRDH"/>
</dbReference>
<sequence length="258" mass="27891">MVLSMDRWKGKVAVVTGASAGIGAAIAEKLVDEGLQVAGLARRSERIEELSRKLEGKAGKLHAVRADISKEEDVLRAFRWVADNLGPVHILINNAGIGQDNSLVDGDTEKWRKVLDTNVLGLCIATREAIKVMRANGIDGHIVHINSVAGHVVPNFPGANVYPASKHAVTALTETLRQELIHIQSGIKITVKSVSPGVVDTEILETNDIKLSPEMEESFKTLPMLEPEDIADSVAYVLSTPPHVQVHELTVKPVGENF</sequence>
<dbReference type="SUPFAM" id="SSF51735">
    <property type="entry name" value="NAD(P)-binding Rossmann-fold domains"/>
    <property type="match status" value="1"/>
</dbReference>
<keyword evidence="2" id="KW-0560">Oxidoreductase</keyword>
<dbReference type="PRINTS" id="PR00080">
    <property type="entry name" value="SDRFAMILY"/>
</dbReference>
<accession>A0A482VYU3</accession>
<dbReference type="Gene3D" id="3.40.50.720">
    <property type="entry name" value="NAD(P)-binding Rossmann-like Domain"/>
    <property type="match status" value="1"/>
</dbReference>
<dbReference type="InterPro" id="IPR020904">
    <property type="entry name" value="Sc_DH/Rdtase_CS"/>
</dbReference>
<evidence type="ECO:0000256" key="3">
    <source>
        <dbReference type="RuleBase" id="RU000363"/>
    </source>
</evidence>
<protein>
    <submittedName>
        <fullName evidence="4">Adh short and/or KR domain containing protein</fullName>
    </submittedName>
</protein>